<dbReference type="SMART" id="SM00530">
    <property type="entry name" value="HTH_XRE"/>
    <property type="match status" value="1"/>
</dbReference>
<dbReference type="EMBL" id="FTOO01000006">
    <property type="protein sequence ID" value="SIS89163.1"/>
    <property type="molecule type" value="Genomic_DNA"/>
</dbReference>
<proteinExistence type="predicted"/>
<evidence type="ECO:0000313" key="2">
    <source>
        <dbReference type="EMBL" id="SIS89163.1"/>
    </source>
</evidence>
<dbReference type="GO" id="GO:0003677">
    <property type="term" value="F:DNA binding"/>
    <property type="evidence" value="ECO:0007669"/>
    <property type="project" value="InterPro"/>
</dbReference>
<evidence type="ECO:0000259" key="1">
    <source>
        <dbReference type="PROSITE" id="PS50943"/>
    </source>
</evidence>
<accession>A0A1N7MSQ8</accession>
<sequence>MSLFEEAIQQTKEEILTELERRLWERLEPRIEQALLARHMSIAELAKYLHVSEPTVRRLIRERTIPSFRVRGQIFVRQTDVDEWIRKQVEVMP</sequence>
<dbReference type="Gene3D" id="1.10.10.10">
    <property type="entry name" value="Winged helix-like DNA-binding domain superfamily/Winged helix DNA-binding domain"/>
    <property type="match status" value="1"/>
</dbReference>
<dbReference type="OrthoDB" id="2642856at2"/>
<dbReference type="AlphaFoldDB" id="A0A1N7MSQ8"/>
<dbReference type="Proteomes" id="UP000186156">
    <property type="component" value="Unassembled WGS sequence"/>
</dbReference>
<dbReference type="NCBIfam" id="TIGR01764">
    <property type="entry name" value="excise"/>
    <property type="match status" value="1"/>
</dbReference>
<evidence type="ECO:0000313" key="3">
    <source>
        <dbReference type="Proteomes" id="UP000186156"/>
    </source>
</evidence>
<dbReference type="SUPFAM" id="SSF46955">
    <property type="entry name" value="Putative DNA-binding domain"/>
    <property type="match status" value="1"/>
</dbReference>
<name>A0A1N7MSQ8_9BACL</name>
<dbReference type="Pfam" id="PF12728">
    <property type="entry name" value="HTH_17"/>
    <property type="match status" value="1"/>
</dbReference>
<dbReference type="PROSITE" id="PS50943">
    <property type="entry name" value="HTH_CROC1"/>
    <property type="match status" value="1"/>
</dbReference>
<gene>
    <name evidence="2" type="ORF">SAMN05421799_10684</name>
</gene>
<dbReference type="InterPro" id="IPR010093">
    <property type="entry name" value="SinI_DNA-bd"/>
</dbReference>
<dbReference type="InterPro" id="IPR036388">
    <property type="entry name" value="WH-like_DNA-bd_sf"/>
</dbReference>
<feature type="domain" description="HTH cro/C1-type" evidence="1">
    <location>
        <begin position="31"/>
        <end position="70"/>
    </location>
</feature>
<dbReference type="InterPro" id="IPR001387">
    <property type="entry name" value="Cro/C1-type_HTH"/>
</dbReference>
<dbReference type="RefSeq" id="WP_076346987.1">
    <property type="nucleotide sequence ID" value="NZ_FTOO01000006.1"/>
</dbReference>
<protein>
    <submittedName>
        <fullName evidence="2">DNA binding domain-containing protein, excisionase family</fullName>
    </submittedName>
</protein>
<organism evidence="2 3">
    <name type="scientific">Alicyclobacillus vulcanalis</name>
    <dbReference type="NCBI Taxonomy" id="252246"/>
    <lineage>
        <taxon>Bacteria</taxon>
        <taxon>Bacillati</taxon>
        <taxon>Bacillota</taxon>
        <taxon>Bacilli</taxon>
        <taxon>Bacillales</taxon>
        <taxon>Alicyclobacillaceae</taxon>
        <taxon>Alicyclobacillus</taxon>
    </lineage>
</organism>
<dbReference type="InterPro" id="IPR009061">
    <property type="entry name" value="DNA-bd_dom_put_sf"/>
</dbReference>
<reference evidence="3" key="1">
    <citation type="submission" date="2017-01" db="EMBL/GenBank/DDBJ databases">
        <authorList>
            <person name="Varghese N."/>
            <person name="Submissions S."/>
        </authorList>
    </citation>
    <scope>NUCLEOTIDE SEQUENCE [LARGE SCALE GENOMIC DNA]</scope>
    <source>
        <strain evidence="3">DSM 16176</strain>
    </source>
</reference>
<dbReference type="STRING" id="252246.SAMN05421799_10684"/>
<dbReference type="CDD" id="cd00093">
    <property type="entry name" value="HTH_XRE"/>
    <property type="match status" value="1"/>
</dbReference>
<dbReference type="InterPro" id="IPR041657">
    <property type="entry name" value="HTH_17"/>
</dbReference>
<keyword evidence="3" id="KW-1185">Reference proteome</keyword>